<dbReference type="Proteomes" id="UP001175271">
    <property type="component" value="Unassembled WGS sequence"/>
</dbReference>
<comment type="caution">
    <text evidence="2">The sequence shown here is derived from an EMBL/GenBank/DDBJ whole genome shotgun (WGS) entry which is preliminary data.</text>
</comment>
<dbReference type="AlphaFoldDB" id="A0AA39LWZ8"/>
<accession>A0AA39LWZ8</accession>
<reference evidence="2" key="1">
    <citation type="submission" date="2023-06" db="EMBL/GenBank/DDBJ databases">
        <title>Genomic analysis of the entomopathogenic nematode Steinernema hermaphroditum.</title>
        <authorList>
            <person name="Schwarz E.M."/>
            <person name="Heppert J.K."/>
            <person name="Baniya A."/>
            <person name="Schwartz H.T."/>
            <person name="Tan C.-H."/>
            <person name="Antoshechkin I."/>
            <person name="Sternberg P.W."/>
            <person name="Goodrich-Blair H."/>
            <person name="Dillman A.R."/>
        </authorList>
    </citation>
    <scope>NUCLEOTIDE SEQUENCE</scope>
    <source>
        <strain evidence="2">PS9179</strain>
        <tissue evidence="2">Whole animal</tissue>
    </source>
</reference>
<sequence length="78" mass="8799">MSMMARLMSAVALLCLLSFSFATPSQHLLPDRPGLDCHFTACYIERTPVHACKDGFTSFGSEPCKSYRMFRDQCCKKI</sequence>
<evidence type="ECO:0000256" key="1">
    <source>
        <dbReference type="SAM" id="SignalP"/>
    </source>
</evidence>
<organism evidence="2 3">
    <name type="scientific">Steinernema hermaphroditum</name>
    <dbReference type="NCBI Taxonomy" id="289476"/>
    <lineage>
        <taxon>Eukaryota</taxon>
        <taxon>Metazoa</taxon>
        <taxon>Ecdysozoa</taxon>
        <taxon>Nematoda</taxon>
        <taxon>Chromadorea</taxon>
        <taxon>Rhabditida</taxon>
        <taxon>Tylenchina</taxon>
        <taxon>Panagrolaimomorpha</taxon>
        <taxon>Strongyloidoidea</taxon>
        <taxon>Steinernematidae</taxon>
        <taxon>Steinernema</taxon>
    </lineage>
</organism>
<dbReference type="EMBL" id="JAUCMV010000003">
    <property type="protein sequence ID" value="KAK0412400.1"/>
    <property type="molecule type" value="Genomic_DNA"/>
</dbReference>
<feature type="signal peptide" evidence="1">
    <location>
        <begin position="1"/>
        <end position="22"/>
    </location>
</feature>
<protein>
    <submittedName>
        <fullName evidence="2">Uncharacterized protein</fullName>
    </submittedName>
</protein>
<proteinExistence type="predicted"/>
<feature type="chain" id="PRO_5041450658" evidence="1">
    <location>
        <begin position="23"/>
        <end position="78"/>
    </location>
</feature>
<evidence type="ECO:0000313" key="3">
    <source>
        <dbReference type="Proteomes" id="UP001175271"/>
    </source>
</evidence>
<keyword evidence="3" id="KW-1185">Reference proteome</keyword>
<evidence type="ECO:0000313" key="2">
    <source>
        <dbReference type="EMBL" id="KAK0412400.1"/>
    </source>
</evidence>
<keyword evidence="1" id="KW-0732">Signal</keyword>
<gene>
    <name evidence="2" type="ORF">QR680_006190</name>
</gene>
<name>A0AA39LWZ8_9BILA</name>